<dbReference type="GO" id="GO:0004435">
    <property type="term" value="F:phosphatidylinositol-4,5-bisphosphate phospholipase C activity"/>
    <property type="evidence" value="ECO:0007669"/>
    <property type="project" value="TreeGrafter"/>
</dbReference>
<reference evidence="2" key="2">
    <citation type="submission" date="2025-09" db="UniProtKB">
        <authorList>
            <consortium name="Ensembl"/>
        </authorList>
    </citation>
    <scope>IDENTIFICATION</scope>
</reference>
<evidence type="ECO:0000259" key="1">
    <source>
        <dbReference type="PROSITE" id="PS50004"/>
    </source>
</evidence>
<keyword evidence="3" id="KW-1185">Reference proteome</keyword>
<dbReference type="SMART" id="SM00239">
    <property type="entry name" value="C2"/>
    <property type="match status" value="1"/>
</dbReference>
<dbReference type="Gene3D" id="2.60.40.150">
    <property type="entry name" value="C2 domain"/>
    <property type="match status" value="1"/>
</dbReference>
<accession>A0A3B3ZMB9</accession>
<dbReference type="PROSITE" id="PS50004">
    <property type="entry name" value="C2"/>
    <property type="match status" value="1"/>
</dbReference>
<dbReference type="Pfam" id="PF00168">
    <property type="entry name" value="C2"/>
    <property type="match status" value="1"/>
</dbReference>
<dbReference type="InterPro" id="IPR001192">
    <property type="entry name" value="PI-PLC_fam"/>
</dbReference>
<dbReference type="AlphaFoldDB" id="A0A3B3ZMB9"/>
<dbReference type="PANTHER" id="PTHR10336:SF210">
    <property type="entry name" value="1-PHOSPHATIDYLINOSITOL 4,5-BISPHOSPHATE PHOSPHODIESTERASE DELTA-1"/>
    <property type="match status" value="1"/>
</dbReference>
<dbReference type="Proteomes" id="UP000261520">
    <property type="component" value="Unplaced"/>
</dbReference>
<dbReference type="GO" id="GO:0035556">
    <property type="term" value="P:intracellular signal transduction"/>
    <property type="evidence" value="ECO:0007669"/>
    <property type="project" value="InterPro"/>
</dbReference>
<dbReference type="GO" id="GO:0005886">
    <property type="term" value="C:plasma membrane"/>
    <property type="evidence" value="ECO:0007669"/>
    <property type="project" value="TreeGrafter"/>
</dbReference>
<dbReference type="SUPFAM" id="SSF49562">
    <property type="entry name" value="C2 domain (Calcium/lipid-binding domain, CaLB)"/>
    <property type="match status" value="1"/>
</dbReference>
<feature type="domain" description="C2" evidence="1">
    <location>
        <begin position="1"/>
        <end position="83"/>
    </location>
</feature>
<evidence type="ECO:0000313" key="2">
    <source>
        <dbReference type="Ensembl" id="ENSPMGP00000005788.1"/>
    </source>
</evidence>
<reference evidence="2" key="1">
    <citation type="submission" date="2025-08" db="UniProtKB">
        <authorList>
            <consortium name="Ensembl"/>
        </authorList>
    </citation>
    <scope>IDENTIFICATION</scope>
</reference>
<dbReference type="InterPro" id="IPR035892">
    <property type="entry name" value="C2_domain_sf"/>
</dbReference>
<dbReference type="STRING" id="409849.ENSPMGP00000005788"/>
<dbReference type="PANTHER" id="PTHR10336">
    <property type="entry name" value="PHOSPHOINOSITIDE-SPECIFIC PHOSPHOLIPASE C FAMILY PROTEIN"/>
    <property type="match status" value="1"/>
</dbReference>
<dbReference type="CDD" id="cd00275">
    <property type="entry name" value="C2_PLC_like"/>
    <property type="match status" value="1"/>
</dbReference>
<organism evidence="2 3">
    <name type="scientific">Periophthalmus magnuspinnatus</name>
    <dbReference type="NCBI Taxonomy" id="409849"/>
    <lineage>
        <taxon>Eukaryota</taxon>
        <taxon>Metazoa</taxon>
        <taxon>Chordata</taxon>
        <taxon>Craniata</taxon>
        <taxon>Vertebrata</taxon>
        <taxon>Euteleostomi</taxon>
        <taxon>Actinopterygii</taxon>
        <taxon>Neopterygii</taxon>
        <taxon>Teleostei</taxon>
        <taxon>Neoteleostei</taxon>
        <taxon>Acanthomorphata</taxon>
        <taxon>Gobiaria</taxon>
        <taxon>Gobiiformes</taxon>
        <taxon>Gobioidei</taxon>
        <taxon>Gobiidae</taxon>
        <taxon>Oxudercinae</taxon>
        <taxon>Periophthalmus</taxon>
    </lineage>
</organism>
<dbReference type="Ensembl" id="ENSPMGT00000006149.1">
    <property type="protein sequence ID" value="ENSPMGP00000005788.1"/>
    <property type="gene ID" value="ENSPMGG00000004862.1"/>
</dbReference>
<dbReference type="InterPro" id="IPR000008">
    <property type="entry name" value="C2_dom"/>
</dbReference>
<proteinExistence type="predicted"/>
<sequence length="106" mass="12037">MVCISLKKYFILKNSTKVTLKYSAGFNPTWNEKFQFDIYVPELAMVRFVVEDYDAASQNDLVGHYCLPLSSAQNGYRHVPLLTKRGDVICSAGLFVHLMLIDTQKA</sequence>
<protein>
    <recommendedName>
        <fullName evidence="1">C2 domain-containing protein</fullName>
    </recommendedName>
</protein>
<evidence type="ECO:0000313" key="3">
    <source>
        <dbReference type="Proteomes" id="UP000261520"/>
    </source>
</evidence>
<name>A0A3B3ZMB9_9GOBI</name>